<feature type="domain" description="Butirosin biosynthesis protein H N-terminal" evidence="1">
    <location>
        <begin position="16"/>
        <end position="143"/>
    </location>
</feature>
<name>A0A4Y9A7G9_9BACI</name>
<dbReference type="InterPro" id="IPR032369">
    <property type="entry name" value="DUF4872"/>
</dbReference>
<dbReference type="AlphaFoldDB" id="A0A4Y9A7G9"/>
<proteinExistence type="predicted"/>
<evidence type="ECO:0000313" key="4">
    <source>
        <dbReference type="Proteomes" id="UP000298484"/>
    </source>
</evidence>
<dbReference type="InterPro" id="IPR026935">
    <property type="entry name" value="BtrH_N"/>
</dbReference>
<gene>
    <name evidence="3" type="ORF">E4U82_19380</name>
</gene>
<protein>
    <submittedName>
        <fullName evidence="3">DUF4872 domain-containing protein</fullName>
    </submittedName>
</protein>
<dbReference type="Pfam" id="PF14399">
    <property type="entry name" value="BtrH_N"/>
    <property type="match status" value="1"/>
</dbReference>
<feature type="domain" description="DUF4872" evidence="2">
    <location>
        <begin position="161"/>
        <end position="324"/>
    </location>
</feature>
<dbReference type="RefSeq" id="WP_135111885.1">
    <property type="nucleotide sequence ID" value="NZ_SRHY01000089.1"/>
</dbReference>
<dbReference type="Proteomes" id="UP000298484">
    <property type="component" value="Unassembled WGS sequence"/>
</dbReference>
<evidence type="ECO:0000313" key="3">
    <source>
        <dbReference type="EMBL" id="TFJ90244.1"/>
    </source>
</evidence>
<accession>A0A4Y9A7G9</accession>
<dbReference type="Gene3D" id="3.90.70.10">
    <property type="entry name" value="Cysteine proteinases"/>
    <property type="match status" value="1"/>
</dbReference>
<reference evidence="3 4" key="1">
    <citation type="submission" date="2019-03" db="EMBL/GenBank/DDBJ databases">
        <title>Genome sequence of Lentibacillus salicampi ATCC BAA-719.</title>
        <authorList>
            <person name="Maclea K.S."/>
            <person name="Simoes Junior M."/>
        </authorList>
    </citation>
    <scope>NUCLEOTIDE SEQUENCE [LARGE SCALE GENOMIC DNA]</scope>
    <source>
        <strain evidence="3 4">ATCC BAA-719</strain>
    </source>
</reference>
<dbReference type="Pfam" id="PF16169">
    <property type="entry name" value="DUF4872"/>
    <property type="match status" value="1"/>
</dbReference>
<keyword evidence="4" id="KW-1185">Reference proteome</keyword>
<sequence>MGVNLIKGFPTLSGSHCSSTAMSNLTKYYNVNYSEPFTFGVGSGLNFLYLYSDSDYFSRFVFPRTPAFENNFFKTLNVKFQWYTSEKAEWNMMKYYIDNGIPLLLMTDISYLDFYNLNEDSIASHTLILLGYDEFNNIAYITDSLKNGVLETRLDQLINKSMNKKKIPFYKKNIWSPINYFAIEKSRKEIILESLNRNAVSMLDSKSEHVGITAIKRLERDILYWDDLPEWQRICEFVYMSLEVIGTGGAGYRKLYANFLKEIYEDIPFIRELYIVEMMENIVILYRRLSKQFYLAGRKGDRGHLIKINSILSQIYDIEKEFWTLIKNNTLEDTDISNLDIVNTLN</sequence>
<dbReference type="OrthoDB" id="4075615at2"/>
<dbReference type="EMBL" id="SRHY01000089">
    <property type="protein sequence ID" value="TFJ90244.1"/>
    <property type="molecule type" value="Genomic_DNA"/>
</dbReference>
<evidence type="ECO:0000259" key="1">
    <source>
        <dbReference type="Pfam" id="PF14399"/>
    </source>
</evidence>
<evidence type="ECO:0000259" key="2">
    <source>
        <dbReference type="Pfam" id="PF16169"/>
    </source>
</evidence>
<organism evidence="3 4">
    <name type="scientific">Lentibacillus salicampi</name>
    <dbReference type="NCBI Taxonomy" id="175306"/>
    <lineage>
        <taxon>Bacteria</taxon>
        <taxon>Bacillati</taxon>
        <taxon>Bacillota</taxon>
        <taxon>Bacilli</taxon>
        <taxon>Bacillales</taxon>
        <taxon>Bacillaceae</taxon>
        <taxon>Lentibacillus</taxon>
    </lineage>
</organism>
<comment type="caution">
    <text evidence="3">The sequence shown here is derived from an EMBL/GenBank/DDBJ whole genome shotgun (WGS) entry which is preliminary data.</text>
</comment>